<proteinExistence type="predicted"/>
<keyword evidence="4" id="KW-1185">Reference proteome</keyword>
<protein>
    <submittedName>
        <fullName evidence="3">RimJ/RimL family protein N-acetyltransferase</fullName>
    </submittedName>
</protein>
<organism evidence="3 4">
    <name type="scientific">Kribbella amoyensis</name>
    <dbReference type="NCBI Taxonomy" id="996641"/>
    <lineage>
        <taxon>Bacteria</taxon>
        <taxon>Bacillati</taxon>
        <taxon>Actinomycetota</taxon>
        <taxon>Actinomycetes</taxon>
        <taxon>Propionibacteriales</taxon>
        <taxon>Kribbellaceae</taxon>
        <taxon>Kribbella</taxon>
    </lineage>
</organism>
<feature type="compositionally biased region" description="Pro residues" evidence="1">
    <location>
        <begin position="19"/>
        <end position="36"/>
    </location>
</feature>
<dbReference type="PANTHER" id="PTHR43792:SF1">
    <property type="entry name" value="N-ACETYLTRANSFERASE DOMAIN-CONTAINING PROTEIN"/>
    <property type="match status" value="1"/>
</dbReference>
<dbReference type="AlphaFoldDB" id="A0A561BMW5"/>
<accession>A0A561BMW5</accession>
<dbReference type="PANTHER" id="PTHR43792">
    <property type="entry name" value="GNAT FAMILY, PUTATIVE (AFU_ORTHOLOGUE AFUA_3G00765)-RELATED-RELATED"/>
    <property type="match status" value="1"/>
</dbReference>
<feature type="region of interest" description="Disordered" evidence="1">
    <location>
        <begin position="1"/>
        <end position="57"/>
    </location>
</feature>
<dbReference type="InterPro" id="IPR016181">
    <property type="entry name" value="Acyl_CoA_acyltransferase"/>
</dbReference>
<evidence type="ECO:0000259" key="2">
    <source>
        <dbReference type="PROSITE" id="PS51186"/>
    </source>
</evidence>
<gene>
    <name evidence="3" type="ORF">FB561_1309</name>
</gene>
<dbReference type="GO" id="GO:0016747">
    <property type="term" value="F:acyltransferase activity, transferring groups other than amino-acyl groups"/>
    <property type="evidence" value="ECO:0007669"/>
    <property type="project" value="InterPro"/>
</dbReference>
<dbReference type="SUPFAM" id="SSF55729">
    <property type="entry name" value="Acyl-CoA N-acyltransferases (Nat)"/>
    <property type="match status" value="1"/>
</dbReference>
<evidence type="ECO:0000313" key="4">
    <source>
        <dbReference type="Proteomes" id="UP000318380"/>
    </source>
</evidence>
<reference evidence="3 4" key="1">
    <citation type="submission" date="2019-06" db="EMBL/GenBank/DDBJ databases">
        <title>Sequencing the genomes of 1000 actinobacteria strains.</title>
        <authorList>
            <person name="Klenk H.-P."/>
        </authorList>
    </citation>
    <scope>NUCLEOTIDE SEQUENCE [LARGE SCALE GENOMIC DNA]</scope>
    <source>
        <strain evidence="3 4">DSM 24683</strain>
    </source>
</reference>
<dbReference type="Proteomes" id="UP000318380">
    <property type="component" value="Unassembled WGS sequence"/>
</dbReference>
<evidence type="ECO:0000313" key="3">
    <source>
        <dbReference type="EMBL" id="TWD80236.1"/>
    </source>
</evidence>
<dbReference type="OrthoDB" id="3533156at2"/>
<evidence type="ECO:0000256" key="1">
    <source>
        <dbReference type="SAM" id="MobiDB-lite"/>
    </source>
</evidence>
<feature type="domain" description="N-acetyltransferase" evidence="2">
    <location>
        <begin position="85"/>
        <end position="250"/>
    </location>
</feature>
<dbReference type="PROSITE" id="PS51186">
    <property type="entry name" value="GNAT"/>
    <property type="match status" value="1"/>
</dbReference>
<name>A0A561BMW5_9ACTN</name>
<keyword evidence="3" id="KW-0808">Transferase</keyword>
<sequence length="266" mass="29496">MSPERTESPLGRSGWAGDLPPPGSPRPWPRAFPPPKAAVAGQRSPSPRSLWPVPSGTRCSPRTSCRHPVRAYAEEVTLTLESDRLLIRDWEEADAEAAVEIYGSADVAQWLSPAIERIDEVATMKRVLAAWVEAQPNFVLPAGRWAVLRKDTNELVGGLLIRLLPPYEEDLEIGWQLKPSAWGYGYATEASRTLMRWAFTEGGIDELFAVARPHNERALATAGRLGMEWVGETDKYYGLNLQVYRIRAGDFKAEDAKEHPPAPGDD</sequence>
<dbReference type="InterPro" id="IPR000182">
    <property type="entry name" value="GNAT_dom"/>
</dbReference>
<dbReference type="Gene3D" id="3.40.630.30">
    <property type="match status" value="1"/>
</dbReference>
<dbReference type="EMBL" id="VIVK01000001">
    <property type="protein sequence ID" value="TWD80236.1"/>
    <property type="molecule type" value="Genomic_DNA"/>
</dbReference>
<comment type="caution">
    <text evidence="3">The sequence shown here is derived from an EMBL/GenBank/DDBJ whole genome shotgun (WGS) entry which is preliminary data.</text>
</comment>
<dbReference type="Pfam" id="PF13302">
    <property type="entry name" value="Acetyltransf_3"/>
    <property type="match status" value="1"/>
</dbReference>
<dbReference type="InterPro" id="IPR051531">
    <property type="entry name" value="N-acetyltransferase"/>
</dbReference>